<dbReference type="Gene3D" id="3.40.30.10">
    <property type="entry name" value="Glutaredoxin"/>
    <property type="match status" value="1"/>
</dbReference>
<dbReference type="OrthoDB" id="958254at2759"/>
<keyword evidence="5" id="KW-0325">Glycoprotein</keyword>
<evidence type="ECO:0000256" key="3">
    <source>
        <dbReference type="ARBA" id="ARBA00022525"/>
    </source>
</evidence>
<reference evidence="6 7" key="1">
    <citation type="journal article" date="2019" name="Nat. Ecol. Evol.">
        <title>Megaphylogeny resolves global patterns of mushroom evolution.</title>
        <authorList>
            <person name="Varga T."/>
            <person name="Krizsan K."/>
            <person name="Foldi C."/>
            <person name="Dima B."/>
            <person name="Sanchez-Garcia M."/>
            <person name="Sanchez-Ramirez S."/>
            <person name="Szollosi G.J."/>
            <person name="Szarkandi J.G."/>
            <person name="Papp V."/>
            <person name="Albert L."/>
            <person name="Andreopoulos W."/>
            <person name="Angelini C."/>
            <person name="Antonin V."/>
            <person name="Barry K.W."/>
            <person name="Bougher N.L."/>
            <person name="Buchanan P."/>
            <person name="Buyck B."/>
            <person name="Bense V."/>
            <person name="Catcheside P."/>
            <person name="Chovatia M."/>
            <person name="Cooper J."/>
            <person name="Damon W."/>
            <person name="Desjardin D."/>
            <person name="Finy P."/>
            <person name="Geml J."/>
            <person name="Haridas S."/>
            <person name="Hughes K."/>
            <person name="Justo A."/>
            <person name="Karasinski D."/>
            <person name="Kautmanova I."/>
            <person name="Kiss B."/>
            <person name="Kocsube S."/>
            <person name="Kotiranta H."/>
            <person name="LaButti K.M."/>
            <person name="Lechner B.E."/>
            <person name="Liimatainen K."/>
            <person name="Lipzen A."/>
            <person name="Lukacs Z."/>
            <person name="Mihaltcheva S."/>
            <person name="Morgado L.N."/>
            <person name="Niskanen T."/>
            <person name="Noordeloos M.E."/>
            <person name="Ohm R.A."/>
            <person name="Ortiz-Santana B."/>
            <person name="Ovrebo C."/>
            <person name="Racz N."/>
            <person name="Riley R."/>
            <person name="Savchenko A."/>
            <person name="Shiryaev A."/>
            <person name="Soop K."/>
            <person name="Spirin V."/>
            <person name="Szebenyi C."/>
            <person name="Tomsovsky M."/>
            <person name="Tulloss R.E."/>
            <person name="Uehling J."/>
            <person name="Grigoriev I.V."/>
            <person name="Vagvolgyi C."/>
            <person name="Papp T."/>
            <person name="Martin F.M."/>
            <person name="Miettinen O."/>
            <person name="Hibbett D.S."/>
            <person name="Nagy L.G."/>
        </authorList>
    </citation>
    <scope>NUCLEOTIDE SEQUENCE [LARGE SCALE GENOMIC DNA]</scope>
    <source>
        <strain evidence="6 7">CBS 121175</strain>
    </source>
</reference>
<dbReference type="EMBL" id="ML210153">
    <property type="protein sequence ID" value="TFK28750.1"/>
    <property type="molecule type" value="Genomic_DNA"/>
</dbReference>
<comment type="subcellular location">
    <subcellularLocation>
        <location evidence="1">Secreted</location>
    </subcellularLocation>
</comment>
<accession>A0A5C3L7M0</accession>
<name>A0A5C3L7M0_COPMA</name>
<sequence>MLQQAKDTKVSVQLGVMSQCPDALLCESVFKDVVNNVADKIDLSLVYVARLDPFQNKGVWCLHGPQECEGNIQQLCVAKYTPFSKWWEFVQCQNYQGRYKIGLPSTALQCAEATHIDWEGSGAQACAEGDEGIQLLKDSIKLGNRLNITKSCTVLINEQKICVHDSTWKECENGHSVKDFVKQIEEEYGRLNSV</sequence>
<evidence type="ECO:0000256" key="2">
    <source>
        <dbReference type="ARBA" id="ARBA00005679"/>
    </source>
</evidence>
<gene>
    <name evidence="6" type="ORF">FA15DRAFT_583530</name>
</gene>
<keyword evidence="3" id="KW-0964">Secreted</keyword>
<keyword evidence="7" id="KW-1185">Reference proteome</keyword>
<dbReference type="Proteomes" id="UP000307440">
    <property type="component" value="Unassembled WGS sequence"/>
</dbReference>
<dbReference type="AlphaFoldDB" id="A0A5C3L7M0"/>
<comment type="similarity">
    <text evidence="2">Belongs to the GILT family.</text>
</comment>
<dbReference type="STRING" id="230819.A0A5C3L7M0"/>
<dbReference type="GO" id="GO:0016671">
    <property type="term" value="F:oxidoreductase activity, acting on a sulfur group of donors, disulfide as acceptor"/>
    <property type="evidence" value="ECO:0007669"/>
    <property type="project" value="InterPro"/>
</dbReference>
<protein>
    <submittedName>
        <fullName evidence="6">Uncharacterized protein</fullName>
    </submittedName>
</protein>
<dbReference type="PANTHER" id="PTHR13234">
    <property type="entry name" value="GAMMA-INTERFERON INDUCIBLE LYSOSOMAL THIOL REDUCTASE GILT"/>
    <property type="match status" value="1"/>
</dbReference>
<organism evidence="6 7">
    <name type="scientific">Coprinopsis marcescibilis</name>
    <name type="common">Agaric fungus</name>
    <name type="synonym">Psathyrella marcescibilis</name>
    <dbReference type="NCBI Taxonomy" id="230819"/>
    <lineage>
        <taxon>Eukaryota</taxon>
        <taxon>Fungi</taxon>
        <taxon>Dikarya</taxon>
        <taxon>Basidiomycota</taxon>
        <taxon>Agaricomycotina</taxon>
        <taxon>Agaricomycetes</taxon>
        <taxon>Agaricomycetidae</taxon>
        <taxon>Agaricales</taxon>
        <taxon>Agaricineae</taxon>
        <taxon>Psathyrellaceae</taxon>
        <taxon>Coprinopsis</taxon>
    </lineage>
</organism>
<dbReference type="GO" id="GO:0005576">
    <property type="term" value="C:extracellular region"/>
    <property type="evidence" value="ECO:0007669"/>
    <property type="project" value="UniProtKB-SubCell"/>
</dbReference>
<evidence type="ECO:0000256" key="4">
    <source>
        <dbReference type="ARBA" id="ARBA00022729"/>
    </source>
</evidence>
<proteinExistence type="inferred from homology"/>
<dbReference type="PANTHER" id="PTHR13234:SF8">
    <property type="entry name" value="GAMMA-INTERFERON-INDUCIBLE LYSOSOMAL THIOL REDUCTASE"/>
    <property type="match status" value="1"/>
</dbReference>
<evidence type="ECO:0000313" key="6">
    <source>
        <dbReference type="EMBL" id="TFK28750.1"/>
    </source>
</evidence>
<dbReference type="Pfam" id="PF03227">
    <property type="entry name" value="GILT"/>
    <property type="match status" value="1"/>
</dbReference>
<keyword evidence="4" id="KW-0732">Signal</keyword>
<evidence type="ECO:0000256" key="1">
    <source>
        <dbReference type="ARBA" id="ARBA00004613"/>
    </source>
</evidence>
<evidence type="ECO:0000256" key="5">
    <source>
        <dbReference type="ARBA" id="ARBA00023180"/>
    </source>
</evidence>
<evidence type="ECO:0000313" key="7">
    <source>
        <dbReference type="Proteomes" id="UP000307440"/>
    </source>
</evidence>
<dbReference type="InterPro" id="IPR004911">
    <property type="entry name" value="Interferon-induced_GILT"/>
</dbReference>